<dbReference type="AlphaFoldDB" id="A0A1G7RE64"/>
<keyword evidence="2" id="KW-1133">Transmembrane helix</keyword>
<evidence type="ECO:0000313" key="4">
    <source>
        <dbReference type="EMBL" id="SDG08925.1"/>
    </source>
</evidence>
<dbReference type="Pfam" id="PF26446">
    <property type="entry name" value="DUF8125"/>
    <property type="match status" value="1"/>
</dbReference>
<dbReference type="Pfam" id="PF26447">
    <property type="entry name" value="DUF8126"/>
    <property type="match status" value="1"/>
</dbReference>
<evidence type="ECO:0000256" key="2">
    <source>
        <dbReference type="SAM" id="Phobius"/>
    </source>
</evidence>
<dbReference type="EMBL" id="FNBO01000015">
    <property type="protein sequence ID" value="SDG08925.1"/>
    <property type="molecule type" value="Genomic_DNA"/>
</dbReference>
<proteinExistence type="predicted"/>
<evidence type="ECO:0000313" key="5">
    <source>
        <dbReference type="Proteomes" id="UP000324020"/>
    </source>
</evidence>
<dbReference type="InterPro" id="IPR058439">
    <property type="entry name" value="DUF8126"/>
</dbReference>
<gene>
    <name evidence="4" type="ORF">SAMN04488067_11511</name>
</gene>
<keyword evidence="2" id="KW-0812">Transmembrane</keyword>
<feature type="compositionally biased region" description="Basic and acidic residues" evidence="1">
    <location>
        <begin position="216"/>
        <end position="235"/>
    </location>
</feature>
<reference evidence="4 5" key="1">
    <citation type="submission" date="2016-10" db="EMBL/GenBank/DDBJ databases">
        <authorList>
            <person name="Varghese N."/>
            <person name="Submissions S."/>
        </authorList>
    </citation>
    <scope>NUCLEOTIDE SEQUENCE [LARGE SCALE GENOMIC DNA]</scope>
    <source>
        <strain evidence="4 5">CGMCC 1.3527</strain>
    </source>
</reference>
<name>A0A1G7RE64_9EURY</name>
<keyword evidence="5" id="KW-1185">Reference proteome</keyword>
<dbReference type="InterPro" id="IPR058438">
    <property type="entry name" value="DUF8125"/>
</dbReference>
<feature type="transmembrane region" description="Helical" evidence="2">
    <location>
        <begin position="43"/>
        <end position="61"/>
    </location>
</feature>
<protein>
    <recommendedName>
        <fullName evidence="3">DUF8125 domain-containing protein</fullName>
    </recommendedName>
</protein>
<dbReference type="Proteomes" id="UP000324020">
    <property type="component" value="Unassembled WGS sequence"/>
</dbReference>
<organism evidence="4 5">
    <name type="scientific">Halorubrum xinjiangense</name>
    <dbReference type="NCBI Taxonomy" id="261291"/>
    <lineage>
        <taxon>Archaea</taxon>
        <taxon>Methanobacteriati</taxon>
        <taxon>Methanobacteriota</taxon>
        <taxon>Stenosarchaea group</taxon>
        <taxon>Halobacteria</taxon>
        <taxon>Halobacteriales</taxon>
        <taxon>Haloferacaceae</taxon>
        <taxon>Halorubrum</taxon>
    </lineage>
</organism>
<keyword evidence="2" id="KW-0472">Membrane</keyword>
<accession>A0A1G7RE64</accession>
<sequence length="256" mass="28152">MNPVKAARDRPILAGGLVLLFIAGAERGRYPYPWEIDGAGVVATAAVAIAIGGYVAGGYVVDLLPEEEGIYLVAFEANDDTGGAVYELSEDQFADMDVHAGSLFEWPVAKRVYECREYRPEDNVAVANWRESVAGSQLAGEVQVVDALEAVAELREEFEPDAQEARRLKRRLRSIARKLDKRRLKDQEAILDPTLTPSFDDEGATVSAVLDEELPDDLKPQSMKGDDIDTERNGHGDTIGFELLDETEALEVDDER</sequence>
<evidence type="ECO:0000259" key="3">
    <source>
        <dbReference type="Pfam" id="PF26447"/>
    </source>
</evidence>
<dbReference type="RefSeq" id="WP_223174430.1">
    <property type="nucleotide sequence ID" value="NZ_FNBO01000015.1"/>
</dbReference>
<feature type="domain" description="DUF8125" evidence="3">
    <location>
        <begin position="144"/>
        <end position="223"/>
    </location>
</feature>
<feature type="region of interest" description="Disordered" evidence="1">
    <location>
        <begin position="212"/>
        <end position="239"/>
    </location>
</feature>
<evidence type="ECO:0000256" key="1">
    <source>
        <dbReference type="SAM" id="MobiDB-lite"/>
    </source>
</evidence>